<feature type="compositionally biased region" description="Basic and acidic residues" evidence="8">
    <location>
        <begin position="772"/>
        <end position="784"/>
    </location>
</feature>
<dbReference type="CDD" id="cd03278">
    <property type="entry name" value="ABC_SMC_barmotin"/>
    <property type="match status" value="2"/>
</dbReference>
<evidence type="ECO:0000256" key="3">
    <source>
        <dbReference type="ARBA" id="ARBA00022741"/>
    </source>
</evidence>
<dbReference type="InterPro" id="IPR036277">
    <property type="entry name" value="SMC_hinge_sf"/>
</dbReference>
<feature type="region of interest" description="Disordered" evidence="8">
    <location>
        <begin position="772"/>
        <end position="804"/>
    </location>
</feature>
<feature type="coiled-coil region" evidence="7">
    <location>
        <begin position="999"/>
        <end position="1040"/>
    </location>
</feature>
<protein>
    <recommendedName>
        <fullName evidence="7">Chromosome partition protein Smc</fullName>
    </recommendedName>
</protein>
<evidence type="ECO:0000256" key="6">
    <source>
        <dbReference type="ARBA" id="ARBA00023125"/>
    </source>
</evidence>
<dbReference type="GO" id="GO:0005524">
    <property type="term" value="F:ATP binding"/>
    <property type="evidence" value="ECO:0007669"/>
    <property type="project" value="UniProtKB-UniRule"/>
</dbReference>
<dbReference type="InterPro" id="IPR011890">
    <property type="entry name" value="SMC_prok"/>
</dbReference>
<dbReference type="InterPro" id="IPR024704">
    <property type="entry name" value="SMC"/>
</dbReference>
<reference evidence="10" key="1">
    <citation type="submission" date="2020-10" db="EMBL/GenBank/DDBJ databases">
        <authorList>
            <person name="Gilroy R."/>
        </authorList>
    </citation>
    <scope>NUCLEOTIDE SEQUENCE</scope>
    <source>
        <strain evidence="10">11687</strain>
    </source>
</reference>
<dbReference type="GO" id="GO:0005694">
    <property type="term" value="C:chromosome"/>
    <property type="evidence" value="ECO:0007669"/>
    <property type="project" value="InterPro"/>
</dbReference>
<comment type="subcellular location">
    <subcellularLocation>
        <location evidence="1 7">Cytoplasm</location>
    </subcellularLocation>
</comment>
<keyword evidence="3 7" id="KW-0547">Nucleotide-binding</keyword>
<feature type="coiled-coil region" evidence="7">
    <location>
        <begin position="395"/>
        <end position="478"/>
    </location>
</feature>
<evidence type="ECO:0000256" key="1">
    <source>
        <dbReference type="ARBA" id="ARBA00004496"/>
    </source>
</evidence>
<feature type="coiled-coil region" evidence="7">
    <location>
        <begin position="234"/>
        <end position="289"/>
    </location>
</feature>
<dbReference type="Gene3D" id="3.30.70.1620">
    <property type="match status" value="1"/>
</dbReference>
<sequence length="1198" mass="135232">MDLKEIQLVGFKSFADKTSIRFDDGVTCIVGPNGCGKSNVADAVRWVLGEQSAKSLRGTSMQDVIFGGTEARKPLSFCEVTLVFDNSKHIFDMDVTDVAMTRRLYRNGDSKYLINGQPSRLKDIVALFHGVGLGKEGYSIIGQGKVAQIMNSRAEDRRLIFEEATGLMVYKSRKQEIERKLEDSNSNLFIYRQRIDEAERRLGPLSKQAAAAREYNEYSESLKVNEANTYIYRYENAESEKDKFKRDISGISDQIISLNVQVEKINRQTEENRRKIAEADADLTELNDRRVELSVGNERKDGELKLVRERISTYRSQIAAATDVLEESKKRIGEIDDSVALSAKKQKADSERISAIENETDVLRSAISALDNKIAVFERLTDEKRMSQLSSAEDLSELKKNLGSISARKDATEERIKEIDAAIQKSEQGKERLQDELSAVRSDLKKLREFTSKGTQAIEEQTEEVREMQLTVNNFNQDLFNANGQIASLKDSLEVYISLKNRFEGYKDSVRRLLSVSKTNPDVGNRVKGALADIIRTEQKYETAIETAFGGAMQNVVTATSDDARYLIEYLKRTNGGVVTFLPVSSMRPKPDTREIQRALSEKGALGLATELVQYDEYYYNVISNLLGNTLICDNIFNANTIAKKYGNSFKIVTLDGDIVMTSGAMTGGSRRKDAGSLLSNERKIQECKENILRKQKYIEKLKVAIAESEKAREKAEEEVEKLRAKYQSSLSEQAALEQREAALGQQIENAEADIAVYREALQELNAKLEALRSEEENSSKSEEELNSLRADAEEQLTSQRSQCDRFRAEREEKSKNLHDLEVEYAALVSAVEKEEETVRRLTSEKEELVKRIMETEQSRKDFQGKLNELEAVAQEKELTEEERAAVQEIMDKIAAISKEKEEINARQAALEEEKTSLQERITKQSDKRYKCEIEISKIDTNLENMRLRIDEAYHMDYEGCLALRKEGFDVEEAATVIAVLKRKITMLGAVNPNAVEEYDEEKAHYDEMITQRDDLQKAIEDLTSALNDIREEMLRQFNEGFDKINEHFKTTFKELFGGGRAELQLDYVEGEDPLAAGVEIVACPPGKKLSKISLLSGGEQALTAIAILFAILKTNPMPFCILDEIEAALDDANVDRFASYLKRFSEDTQFIVITHRKPTMNQADSLFGVTMQEKGVSKIVSVKLAEVEQRLGAGTVE</sequence>
<evidence type="ECO:0000256" key="7">
    <source>
        <dbReference type="HAMAP-Rule" id="MF_01894"/>
    </source>
</evidence>
<gene>
    <name evidence="7 10" type="primary">smc</name>
    <name evidence="10" type="ORF">IAC57_02460</name>
</gene>
<evidence type="ECO:0000256" key="2">
    <source>
        <dbReference type="ARBA" id="ARBA00022490"/>
    </source>
</evidence>
<dbReference type="EMBL" id="DVMZ01000066">
    <property type="protein sequence ID" value="HIU58942.1"/>
    <property type="molecule type" value="Genomic_DNA"/>
</dbReference>
<comment type="caution">
    <text evidence="10">The sequence shown here is derived from an EMBL/GenBank/DDBJ whole genome shotgun (WGS) entry which is preliminary data.</text>
</comment>
<dbReference type="InterPro" id="IPR003395">
    <property type="entry name" value="RecF/RecN/SMC_N"/>
</dbReference>
<feature type="binding site" evidence="7">
    <location>
        <begin position="32"/>
        <end position="39"/>
    </location>
    <ligand>
        <name>ATP</name>
        <dbReference type="ChEBI" id="CHEBI:30616"/>
    </ligand>
</feature>
<dbReference type="Pfam" id="PF02463">
    <property type="entry name" value="SMC_N"/>
    <property type="match status" value="1"/>
</dbReference>
<proteinExistence type="inferred from homology"/>
<feature type="coiled-coil region" evidence="7">
    <location>
        <begin position="167"/>
        <end position="201"/>
    </location>
</feature>
<reference evidence="10" key="2">
    <citation type="journal article" date="2021" name="PeerJ">
        <title>Extensive microbial diversity within the chicken gut microbiome revealed by metagenomics and culture.</title>
        <authorList>
            <person name="Gilroy R."/>
            <person name="Ravi A."/>
            <person name="Getino M."/>
            <person name="Pursley I."/>
            <person name="Horton D.L."/>
            <person name="Alikhan N.F."/>
            <person name="Baker D."/>
            <person name="Gharbi K."/>
            <person name="Hall N."/>
            <person name="Watson M."/>
            <person name="Adriaenssens E.M."/>
            <person name="Foster-Nyarko E."/>
            <person name="Jarju S."/>
            <person name="Secka A."/>
            <person name="Antonio M."/>
            <person name="Oren A."/>
            <person name="Chaudhuri R.R."/>
            <person name="La Ragione R."/>
            <person name="Hildebrand F."/>
            <person name="Pallen M.J."/>
        </authorList>
    </citation>
    <scope>NUCLEOTIDE SEQUENCE</scope>
    <source>
        <strain evidence="10">11687</strain>
    </source>
</reference>
<dbReference type="NCBIfam" id="TIGR02168">
    <property type="entry name" value="SMC_prok_B"/>
    <property type="match status" value="1"/>
</dbReference>
<accession>A0A9D1SGL7</accession>
<dbReference type="GO" id="GO:0016887">
    <property type="term" value="F:ATP hydrolysis activity"/>
    <property type="evidence" value="ECO:0007669"/>
    <property type="project" value="InterPro"/>
</dbReference>
<dbReference type="InterPro" id="IPR027417">
    <property type="entry name" value="P-loop_NTPase"/>
</dbReference>
<keyword evidence="2 7" id="KW-0963">Cytoplasm</keyword>
<dbReference type="Pfam" id="PF06470">
    <property type="entry name" value="SMC_hinge"/>
    <property type="match status" value="1"/>
</dbReference>
<dbReference type="SUPFAM" id="SSF52540">
    <property type="entry name" value="P-loop containing nucleoside triphosphate hydrolases"/>
    <property type="match status" value="1"/>
</dbReference>
<comment type="similarity">
    <text evidence="7">Belongs to the SMC family.</text>
</comment>
<comment type="subunit">
    <text evidence="7">Homodimer.</text>
</comment>
<keyword evidence="5 7" id="KW-0175">Coiled coil</keyword>
<evidence type="ECO:0000256" key="5">
    <source>
        <dbReference type="ARBA" id="ARBA00023054"/>
    </source>
</evidence>
<name>A0A9D1SGL7_9FIRM</name>
<keyword evidence="6 7" id="KW-0238">DNA-binding</keyword>
<dbReference type="SUPFAM" id="SSF75553">
    <property type="entry name" value="Smc hinge domain"/>
    <property type="match status" value="1"/>
</dbReference>
<dbReference type="Gene3D" id="3.40.50.300">
    <property type="entry name" value="P-loop containing nucleotide triphosphate hydrolases"/>
    <property type="match status" value="2"/>
</dbReference>
<dbReference type="SMART" id="SM00968">
    <property type="entry name" value="SMC_hinge"/>
    <property type="match status" value="1"/>
</dbReference>
<dbReference type="AlphaFoldDB" id="A0A9D1SGL7"/>
<dbReference type="InterPro" id="IPR010935">
    <property type="entry name" value="SMC_hinge"/>
</dbReference>
<dbReference type="PANTHER" id="PTHR43977">
    <property type="entry name" value="STRUCTURAL MAINTENANCE OF CHROMOSOMES PROTEIN 3"/>
    <property type="match status" value="1"/>
</dbReference>
<dbReference type="GO" id="GO:0005737">
    <property type="term" value="C:cytoplasm"/>
    <property type="evidence" value="ECO:0007669"/>
    <property type="project" value="UniProtKB-SubCell"/>
</dbReference>
<feature type="domain" description="SMC hinge" evidence="9">
    <location>
        <begin position="525"/>
        <end position="643"/>
    </location>
</feature>
<evidence type="ECO:0000256" key="4">
    <source>
        <dbReference type="ARBA" id="ARBA00022840"/>
    </source>
</evidence>
<evidence type="ECO:0000259" key="9">
    <source>
        <dbReference type="SMART" id="SM00968"/>
    </source>
</evidence>
<evidence type="ECO:0000256" key="8">
    <source>
        <dbReference type="SAM" id="MobiDB-lite"/>
    </source>
</evidence>
<dbReference type="Gene3D" id="1.20.1060.20">
    <property type="match status" value="1"/>
</dbReference>
<dbReference type="Proteomes" id="UP000824081">
    <property type="component" value="Unassembled WGS sequence"/>
</dbReference>
<dbReference type="FunFam" id="3.40.50.300:FF:000901">
    <property type="entry name" value="Chromosome partition protein Smc"/>
    <property type="match status" value="1"/>
</dbReference>
<organism evidence="10 11">
    <name type="scientific">Candidatus Scatosoma pullistercoris</name>
    <dbReference type="NCBI Taxonomy" id="2840934"/>
    <lineage>
        <taxon>Bacteria</taxon>
        <taxon>Bacillati</taxon>
        <taxon>Bacillota</taxon>
        <taxon>Clostridia</taxon>
        <taxon>Candidatus Scatosoma</taxon>
    </lineage>
</organism>
<dbReference type="GO" id="GO:0006260">
    <property type="term" value="P:DNA replication"/>
    <property type="evidence" value="ECO:0007669"/>
    <property type="project" value="UniProtKB-UniRule"/>
</dbReference>
<dbReference type="GO" id="GO:0007062">
    <property type="term" value="P:sister chromatid cohesion"/>
    <property type="evidence" value="ECO:0007669"/>
    <property type="project" value="InterPro"/>
</dbReference>
<evidence type="ECO:0000313" key="11">
    <source>
        <dbReference type="Proteomes" id="UP000824081"/>
    </source>
</evidence>
<comment type="domain">
    <text evidence="7">Contains large globular domains required for ATP hydrolysis at each terminus and a third globular domain forming a flexible hinge near the middle of the molecule. These domains are separated by coiled-coil structures.</text>
</comment>
<dbReference type="GO" id="GO:0030261">
    <property type="term" value="P:chromosome condensation"/>
    <property type="evidence" value="ECO:0007669"/>
    <property type="project" value="InterPro"/>
</dbReference>
<dbReference type="GO" id="GO:0007059">
    <property type="term" value="P:chromosome segregation"/>
    <property type="evidence" value="ECO:0007669"/>
    <property type="project" value="UniProtKB-UniRule"/>
</dbReference>
<dbReference type="GO" id="GO:0003677">
    <property type="term" value="F:DNA binding"/>
    <property type="evidence" value="ECO:0007669"/>
    <property type="project" value="UniProtKB-UniRule"/>
</dbReference>
<keyword evidence="4 7" id="KW-0067">ATP-binding</keyword>
<comment type="function">
    <text evidence="7">Required for chromosome condensation and partitioning.</text>
</comment>
<evidence type="ECO:0000313" key="10">
    <source>
        <dbReference type="EMBL" id="HIU58942.1"/>
    </source>
</evidence>
<dbReference type="PIRSF" id="PIRSF005719">
    <property type="entry name" value="SMC"/>
    <property type="match status" value="1"/>
</dbReference>
<dbReference type="HAMAP" id="MF_01894">
    <property type="entry name" value="Smc_prok"/>
    <property type="match status" value="1"/>
</dbReference>